<evidence type="ECO:0000313" key="2">
    <source>
        <dbReference type="EMBL" id="KIG19122.1"/>
    </source>
</evidence>
<comment type="caution">
    <text evidence="2">The sequence shown here is derived from an EMBL/GenBank/DDBJ whole genome shotgun (WGS) entry which is preliminary data.</text>
</comment>
<sequence length="44" mass="4971">MERGYAGRSARTTPTQARDQQQQRAREHAPWRGPGAFMVHCGIC</sequence>
<feature type="region of interest" description="Disordered" evidence="1">
    <location>
        <begin position="1"/>
        <end position="34"/>
    </location>
</feature>
<dbReference type="EMBL" id="JMCC02000004">
    <property type="protein sequence ID" value="KIG19122.1"/>
    <property type="molecule type" value="Genomic_DNA"/>
</dbReference>
<name>A0A0C2DHE6_9BACT</name>
<feature type="compositionally biased region" description="Low complexity" evidence="1">
    <location>
        <begin position="10"/>
        <end position="23"/>
    </location>
</feature>
<evidence type="ECO:0000256" key="1">
    <source>
        <dbReference type="SAM" id="MobiDB-lite"/>
    </source>
</evidence>
<organism evidence="2 3">
    <name type="scientific">Enhygromyxa salina</name>
    <dbReference type="NCBI Taxonomy" id="215803"/>
    <lineage>
        <taxon>Bacteria</taxon>
        <taxon>Pseudomonadati</taxon>
        <taxon>Myxococcota</taxon>
        <taxon>Polyangia</taxon>
        <taxon>Nannocystales</taxon>
        <taxon>Nannocystaceae</taxon>
        <taxon>Enhygromyxa</taxon>
    </lineage>
</organism>
<gene>
    <name evidence="2" type="ORF">DB30_04587</name>
</gene>
<reference evidence="2 3" key="1">
    <citation type="submission" date="2014-12" db="EMBL/GenBank/DDBJ databases">
        <title>Genome assembly of Enhygromyxa salina DSM 15201.</title>
        <authorList>
            <person name="Sharma G."/>
            <person name="Subramanian S."/>
        </authorList>
    </citation>
    <scope>NUCLEOTIDE SEQUENCE [LARGE SCALE GENOMIC DNA]</scope>
    <source>
        <strain evidence="2 3">DSM 15201</strain>
    </source>
</reference>
<dbReference type="AlphaFoldDB" id="A0A0C2DHE6"/>
<protein>
    <submittedName>
        <fullName evidence="2">Uncharacterized protein</fullName>
    </submittedName>
</protein>
<evidence type="ECO:0000313" key="3">
    <source>
        <dbReference type="Proteomes" id="UP000031599"/>
    </source>
</evidence>
<proteinExistence type="predicted"/>
<dbReference type="Proteomes" id="UP000031599">
    <property type="component" value="Unassembled WGS sequence"/>
</dbReference>
<accession>A0A0C2DHE6</accession>